<dbReference type="GO" id="GO:0008270">
    <property type="term" value="F:zinc ion binding"/>
    <property type="evidence" value="ECO:0007669"/>
    <property type="project" value="InterPro"/>
</dbReference>
<keyword evidence="4" id="KW-0496">Mitochondrion</keyword>
<feature type="domain" description="DYW" evidence="7">
    <location>
        <begin position="697"/>
        <end position="782"/>
    </location>
</feature>
<comment type="caution">
    <text evidence="8">The sequence shown here is derived from an EMBL/GenBank/DDBJ whole genome shotgun (WGS) entry which is preliminary data.</text>
</comment>
<feature type="region of interest" description="Disordered" evidence="6">
    <location>
        <begin position="150"/>
        <end position="239"/>
    </location>
</feature>
<dbReference type="EMBL" id="LSRQ01000446">
    <property type="protein sequence ID" value="OAY82703.1"/>
    <property type="molecule type" value="Genomic_DNA"/>
</dbReference>
<gene>
    <name evidence="8" type="ORF">ACMD2_14966</name>
</gene>
<keyword evidence="3" id="KW-0809">Transit peptide</keyword>
<protein>
    <submittedName>
        <fullName evidence="8">Pentatricopeptide repeat-containing protein</fullName>
    </submittedName>
</protein>
<dbReference type="PROSITE" id="PS51375">
    <property type="entry name" value="PPR"/>
    <property type="match status" value="1"/>
</dbReference>
<evidence type="ECO:0000313" key="9">
    <source>
        <dbReference type="Proteomes" id="UP000092600"/>
    </source>
</evidence>
<dbReference type="GO" id="GO:0005739">
    <property type="term" value="C:mitochondrion"/>
    <property type="evidence" value="ECO:0007669"/>
    <property type="project" value="UniProtKB-SubCell"/>
</dbReference>
<sequence length="831" mass="93609">MAIAVLARRAITRSRSSSPSFLRVLASSPISPFLRVSEWSFSQSISRLPIELDCAQSLMLLRNASNSAVERIDGEFDQDPNSRKRGEGVEAFGRISNDHRGYGNVGNIQPHHHPTGFNKEKNTGVQLVQNGNYGYNGGQHYQTANSYYNSSSNVPNNQQSINRERSTNGYSGNYQEQTYWGTHGHNRENPRSVIPNHRQSFSGENTDGGHYGYNHGQPYENPDGSNGNNPSNQPSFSGERTIDTYERSETFYSEKPSVVQYNYQAGFQTATTGQPYHNQSGAYKENNAGFDQGPNVKYGDNTGNTYPNPNIYNSAKPRGDIPSNQLGFSGEMTTDIYQSPQEPTWCNGVNPLPAQQNNIPFQSGVDYPLPMATSQTNEKSFSGGSPENVETSGYKGTVDELDEFCKDNKVKEAVEVLDLLEKNGVVVDLPRYFRLMQACGEASSLEEAKKIHDHISRIMVNVEVGVHNKILEMYTKCGSMDDAIKLFESMPQRNLTSWDTMILGFANNGLGEEALDLFSEFKQLGLKPDSYMFVNVFFACGVLGAVDEGMLHFESMQKDFGINPKIEHYVSIVDMLGRSGYLEEALEFIEQMPVEPSVDVWETLMNLCRVNGNLELGDRCAEIVERLDPSKLNEQAKLGLLPVKASDLAKEKERKKANLLEVRNRVHEYRAGDRSHPEHEKIYHQLRCLSAQMKEAGYIPDTRFVLHDIDQESKEEALLAHSERLAIGYGLMTSGARSPIRIIKNLRACGDCHTALKIISKLVGRQLIVRDAKRFHHFENGNVFKSWVVEYLDNFTFYDYELQALSKRTQMRHKHHSLKFEVLHLPLYGLF</sequence>
<dbReference type="InterPro" id="IPR046960">
    <property type="entry name" value="PPR_At4g14850-like_plant"/>
</dbReference>
<keyword evidence="2" id="KW-0677">Repeat</keyword>
<evidence type="ECO:0000259" key="7">
    <source>
        <dbReference type="Pfam" id="PF14432"/>
    </source>
</evidence>
<evidence type="ECO:0000256" key="6">
    <source>
        <dbReference type="SAM" id="MobiDB-lite"/>
    </source>
</evidence>
<dbReference type="Pfam" id="PF14432">
    <property type="entry name" value="DYW_deaminase"/>
    <property type="match status" value="1"/>
</dbReference>
<dbReference type="GO" id="GO:0009451">
    <property type="term" value="P:RNA modification"/>
    <property type="evidence" value="ECO:0007669"/>
    <property type="project" value="InterPro"/>
</dbReference>
<evidence type="ECO:0000313" key="8">
    <source>
        <dbReference type="EMBL" id="OAY82703.1"/>
    </source>
</evidence>
<dbReference type="Pfam" id="PF01535">
    <property type="entry name" value="PPR"/>
    <property type="match status" value="4"/>
</dbReference>
<evidence type="ECO:0000256" key="5">
    <source>
        <dbReference type="PROSITE-ProRule" id="PRU00708"/>
    </source>
</evidence>
<evidence type="ECO:0000256" key="1">
    <source>
        <dbReference type="ARBA" id="ARBA00004173"/>
    </source>
</evidence>
<feature type="compositionally biased region" description="Polar residues" evidence="6">
    <location>
        <begin position="374"/>
        <end position="391"/>
    </location>
</feature>
<feature type="compositionally biased region" description="Low complexity" evidence="6">
    <location>
        <begin position="150"/>
        <end position="160"/>
    </location>
</feature>
<dbReference type="InterPro" id="IPR032867">
    <property type="entry name" value="DYW_dom"/>
</dbReference>
<name>A0A199W0D8_ANACO</name>
<evidence type="ECO:0000256" key="3">
    <source>
        <dbReference type="ARBA" id="ARBA00022946"/>
    </source>
</evidence>
<evidence type="ECO:0000256" key="2">
    <source>
        <dbReference type="ARBA" id="ARBA00022737"/>
    </source>
</evidence>
<dbReference type="InterPro" id="IPR011990">
    <property type="entry name" value="TPR-like_helical_dom_sf"/>
</dbReference>
<dbReference type="GO" id="GO:0003723">
    <property type="term" value="F:RNA binding"/>
    <property type="evidence" value="ECO:0007669"/>
    <property type="project" value="InterPro"/>
</dbReference>
<comment type="subcellular location">
    <subcellularLocation>
        <location evidence="1">Mitochondrion</location>
    </subcellularLocation>
</comment>
<organism evidence="8 9">
    <name type="scientific">Ananas comosus</name>
    <name type="common">Pineapple</name>
    <name type="synonym">Ananas ananas</name>
    <dbReference type="NCBI Taxonomy" id="4615"/>
    <lineage>
        <taxon>Eukaryota</taxon>
        <taxon>Viridiplantae</taxon>
        <taxon>Streptophyta</taxon>
        <taxon>Embryophyta</taxon>
        <taxon>Tracheophyta</taxon>
        <taxon>Spermatophyta</taxon>
        <taxon>Magnoliopsida</taxon>
        <taxon>Liliopsida</taxon>
        <taxon>Poales</taxon>
        <taxon>Bromeliaceae</taxon>
        <taxon>Bromelioideae</taxon>
        <taxon>Ananas</taxon>
    </lineage>
</organism>
<dbReference type="NCBIfam" id="TIGR00756">
    <property type="entry name" value="PPR"/>
    <property type="match status" value="1"/>
</dbReference>
<accession>A0A199W0D8</accession>
<reference evidence="8 9" key="1">
    <citation type="journal article" date="2016" name="DNA Res.">
        <title>The draft genome of MD-2 pineapple using hybrid error correction of long reads.</title>
        <authorList>
            <person name="Redwan R.M."/>
            <person name="Saidin A."/>
            <person name="Kumar S.V."/>
        </authorList>
    </citation>
    <scope>NUCLEOTIDE SEQUENCE [LARGE SCALE GENOMIC DNA]</scope>
    <source>
        <strain evidence="9">cv. MD2</strain>
        <tissue evidence="8">Leaf</tissue>
    </source>
</reference>
<dbReference type="PANTHER" id="PTHR47926">
    <property type="entry name" value="PENTATRICOPEPTIDE REPEAT-CONTAINING PROTEIN"/>
    <property type="match status" value="1"/>
</dbReference>
<dbReference type="AlphaFoldDB" id="A0A199W0D8"/>
<dbReference type="FunFam" id="1.25.40.10:FF:000503">
    <property type="entry name" value="Pentatricopeptide repeat-containing protein, mitochondrial"/>
    <property type="match status" value="1"/>
</dbReference>
<evidence type="ECO:0000256" key="4">
    <source>
        <dbReference type="ARBA" id="ARBA00023128"/>
    </source>
</evidence>
<dbReference type="Proteomes" id="UP000092600">
    <property type="component" value="Unassembled WGS sequence"/>
</dbReference>
<dbReference type="STRING" id="4615.A0A199W0D8"/>
<proteinExistence type="predicted"/>
<dbReference type="Gene3D" id="1.25.40.10">
    <property type="entry name" value="Tetratricopeptide repeat domain"/>
    <property type="match status" value="2"/>
</dbReference>
<feature type="compositionally biased region" description="Polar residues" evidence="6">
    <location>
        <begin position="167"/>
        <end position="180"/>
    </location>
</feature>
<feature type="compositionally biased region" description="Low complexity" evidence="6">
    <location>
        <begin position="221"/>
        <end position="238"/>
    </location>
</feature>
<feature type="region of interest" description="Disordered" evidence="6">
    <location>
        <begin position="374"/>
        <end position="393"/>
    </location>
</feature>
<dbReference type="PANTHER" id="PTHR47926:SF388">
    <property type="entry name" value="DYW DOMAIN-CONTAINING PROTEIN"/>
    <property type="match status" value="1"/>
</dbReference>
<dbReference type="InterPro" id="IPR002885">
    <property type="entry name" value="PPR_rpt"/>
</dbReference>
<feature type="repeat" description="PPR" evidence="5">
    <location>
        <begin position="494"/>
        <end position="528"/>
    </location>
</feature>